<dbReference type="GO" id="GO:0003677">
    <property type="term" value="F:DNA binding"/>
    <property type="evidence" value="ECO:0007669"/>
    <property type="project" value="InterPro"/>
</dbReference>
<dbReference type="PANTHER" id="PTHR47227:SF5">
    <property type="entry name" value="DNA-DIRECTED RNA POLYMERASES I, II, AND III SUBUNIT RPABC2"/>
    <property type="match status" value="1"/>
</dbReference>
<evidence type="ECO:0000256" key="2">
    <source>
        <dbReference type="ARBA" id="ARBA00023163"/>
    </source>
</evidence>
<sequence>MEEKTKTSTLIEQHPEIWPDYAEAVQNKLSMSTFPPTDNAHRTCPFLTMYERTKVLSLRASQLSQGAVPFITVPANMTNVYDIAAMELAEKRLPYILKRPLPNGDYEYWRLADLMLI</sequence>
<dbReference type="Gene3D" id="3.90.940.10">
    <property type="match status" value="1"/>
</dbReference>
<organism evidence="3">
    <name type="scientific">viral metagenome</name>
    <dbReference type="NCBI Taxonomy" id="1070528"/>
    <lineage>
        <taxon>unclassified sequences</taxon>
        <taxon>metagenomes</taxon>
        <taxon>organismal metagenomes</taxon>
    </lineage>
</organism>
<dbReference type="EMBL" id="MN739743">
    <property type="protein sequence ID" value="QHT24261.1"/>
    <property type="molecule type" value="Genomic_DNA"/>
</dbReference>
<dbReference type="PANTHER" id="PTHR47227">
    <property type="entry name" value="DNA-DIRECTED RNA POLYMERASE SUBUNIT K"/>
    <property type="match status" value="1"/>
</dbReference>
<keyword evidence="1" id="KW-0240">DNA-directed RNA polymerase</keyword>
<dbReference type="InterPro" id="IPR006111">
    <property type="entry name" value="Rpo6/Rpb6"/>
</dbReference>
<dbReference type="PIRSF" id="PIRSF000778">
    <property type="entry name" value="RpoK/RPB6"/>
    <property type="match status" value="1"/>
</dbReference>
<evidence type="ECO:0000256" key="1">
    <source>
        <dbReference type="ARBA" id="ARBA00022478"/>
    </source>
</evidence>
<dbReference type="GO" id="GO:0006360">
    <property type="term" value="P:transcription by RNA polymerase I"/>
    <property type="evidence" value="ECO:0007669"/>
    <property type="project" value="TreeGrafter"/>
</dbReference>
<keyword evidence="2" id="KW-0804">Transcription</keyword>
<dbReference type="GO" id="GO:0000428">
    <property type="term" value="C:DNA-directed RNA polymerase complex"/>
    <property type="evidence" value="ECO:0007669"/>
    <property type="project" value="UniProtKB-KW"/>
</dbReference>
<dbReference type="InterPro" id="IPR036161">
    <property type="entry name" value="RPB6/omega-like_sf"/>
</dbReference>
<name>A0A6C0E6J6_9ZZZZ</name>
<dbReference type="SUPFAM" id="SSF63562">
    <property type="entry name" value="RPB6/omega subunit-like"/>
    <property type="match status" value="1"/>
</dbReference>
<dbReference type="AlphaFoldDB" id="A0A6C0E6J6"/>
<accession>A0A6C0E6J6</accession>
<dbReference type="GO" id="GO:0006366">
    <property type="term" value="P:transcription by RNA polymerase II"/>
    <property type="evidence" value="ECO:0007669"/>
    <property type="project" value="TreeGrafter"/>
</dbReference>
<reference evidence="3" key="1">
    <citation type="journal article" date="2020" name="Nature">
        <title>Giant virus diversity and host interactions through global metagenomics.</title>
        <authorList>
            <person name="Schulz F."/>
            <person name="Roux S."/>
            <person name="Paez-Espino D."/>
            <person name="Jungbluth S."/>
            <person name="Walsh D.A."/>
            <person name="Denef V.J."/>
            <person name="McMahon K.D."/>
            <person name="Konstantinidis K.T."/>
            <person name="Eloe-Fadrosh E.A."/>
            <person name="Kyrpides N.C."/>
            <person name="Woyke T."/>
        </authorList>
    </citation>
    <scope>NUCLEOTIDE SEQUENCE</scope>
    <source>
        <strain evidence="3">GVMAG-M-3300023179-138</strain>
    </source>
</reference>
<dbReference type="GO" id="GO:0042797">
    <property type="term" value="P:tRNA transcription by RNA polymerase III"/>
    <property type="evidence" value="ECO:0007669"/>
    <property type="project" value="TreeGrafter"/>
</dbReference>
<proteinExistence type="predicted"/>
<dbReference type="GO" id="GO:0003899">
    <property type="term" value="F:DNA-directed RNA polymerase activity"/>
    <property type="evidence" value="ECO:0007669"/>
    <property type="project" value="InterPro"/>
</dbReference>
<protein>
    <submittedName>
        <fullName evidence="3">Uncharacterized protein</fullName>
    </submittedName>
</protein>
<evidence type="ECO:0000313" key="3">
    <source>
        <dbReference type="EMBL" id="QHT24261.1"/>
    </source>
</evidence>